<dbReference type="GO" id="GO:0016881">
    <property type="term" value="F:acid-amino acid ligase activity"/>
    <property type="evidence" value="ECO:0007669"/>
    <property type="project" value="TreeGrafter"/>
</dbReference>
<dbReference type="EMBL" id="JPOS01000018">
    <property type="protein sequence ID" value="KGE88538.1"/>
    <property type="molecule type" value="Genomic_DNA"/>
</dbReference>
<dbReference type="STRING" id="1524460.IX84_07600"/>
<evidence type="ECO:0000313" key="4">
    <source>
        <dbReference type="Proteomes" id="UP000029736"/>
    </source>
</evidence>
<reference evidence="3 4" key="1">
    <citation type="journal article" date="2014" name="Int. J. Syst. Evol. Microbiol.">
        <title>Phaeodactylibacter xiamenensis gen. nov., sp. nov., a member of the family Saprospiraceae isolated from the marine alga Phaeodactylum tricornutum.</title>
        <authorList>
            <person name="Chen Z.Jr."/>
            <person name="Lei X."/>
            <person name="Lai Q."/>
            <person name="Li Y."/>
            <person name="Zhang B."/>
            <person name="Zhang J."/>
            <person name="Zhang H."/>
            <person name="Yang L."/>
            <person name="Zheng W."/>
            <person name="Tian Y."/>
            <person name="Yu Z."/>
            <person name="Xu H.Jr."/>
            <person name="Zheng T."/>
        </authorList>
    </citation>
    <scope>NUCLEOTIDE SEQUENCE [LARGE SCALE GENOMIC DNA]</scope>
    <source>
        <strain evidence="3 4">KD52</strain>
    </source>
</reference>
<dbReference type="InterPro" id="IPR004993">
    <property type="entry name" value="GH3"/>
</dbReference>
<organism evidence="3 4">
    <name type="scientific">Phaeodactylibacter xiamenensis</name>
    <dbReference type="NCBI Taxonomy" id="1524460"/>
    <lineage>
        <taxon>Bacteria</taxon>
        <taxon>Pseudomonadati</taxon>
        <taxon>Bacteroidota</taxon>
        <taxon>Saprospiria</taxon>
        <taxon>Saprospirales</taxon>
        <taxon>Haliscomenobacteraceae</taxon>
        <taxon>Phaeodactylibacter</taxon>
    </lineage>
</organism>
<evidence type="ECO:0000259" key="2">
    <source>
        <dbReference type="Pfam" id="PF23572"/>
    </source>
</evidence>
<dbReference type="Proteomes" id="UP000029736">
    <property type="component" value="Unassembled WGS sequence"/>
</dbReference>
<accession>A0A098SA65</accession>
<dbReference type="GO" id="GO:0005737">
    <property type="term" value="C:cytoplasm"/>
    <property type="evidence" value="ECO:0007669"/>
    <property type="project" value="TreeGrafter"/>
</dbReference>
<dbReference type="InterPro" id="IPR055377">
    <property type="entry name" value="GH3_M"/>
</dbReference>
<sequence>MAFFGKLIKRSLTVGEQLQKRRRAAPIQLQRRTLRRLLKRAQGTAFGQYYDFKDILQDEHCIDTFREKVPIFDYDTMYEQWWHMALREVEDVSWPGKVTHFALSSGTSGAPSKHIPVTDEMRRSMKHAGLRMFFALTNFDVDPDLFTKPMLMLGGSSDLDNQGGYFRGDLSGINASQPPFWLRPYYKPGGKISRIKSWDEKIAEISRHAPEWDIGFLVGIPSWLQLMMERIIEDHQLDTIHDIWPNLEVCVHGGIAFEPLKKGFERLLDRPLIYMDSYLASEGFIAYQQRPETNAMRLLLHNGIFFEFIPFNSSNFDEDGKLIGNPQTLTIAEVEPGVDYALLLTTCAGAWRYLIGDTVRFPEAGNPEIIISGRTKHFLSICGEHLSVDNMNQGIQAVEEALDLSVREFTVAPVQEGNRFLHHWYIGTEREVDKEQVTRLLDEALKQVNDDYKTERDSLLGIRVEILPIQRFYDWQAAKGKLGGQNKFPRVMKGKRFAEWSAFVHRSLRQEGGG</sequence>
<dbReference type="AlphaFoldDB" id="A0A098SA65"/>
<dbReference type="InterPro" id="IPR055378">
    <property type="entry name" value="GH3_C"/>
</dbReference>
<keyword evidence="4" id="KW-1185">Reference proteome</keyword>
<proteinExistence type="predicted"/>
<dbReference type="OrthoDB" id="5678283at2"/>
<evidence type="ECO:0000313" key="3">
    <source>
        <dbReference type="EMBL" id="KGE88538.1"/>
    </source>
</evidence>
<dbReference type="PANTHER" id="PTHR31901:SF9">
    <property type="entry name" value="GH3 DOMAIN-CONTAINING PROTEIN"/>
    <property type="match status" value="1"/>
</dbReference>
<feature type="domain" description="GH3 middle" evidence="1">
    <location>
        <begin position="298"/>
        <end position="371"/>
    </location>
</feature>
<feature type="domain" description="GH3 C-terminal" evidence="2">
    <location>
        <begin position="393"/>
        <end position="493"/>
    </location>
</feature>
<dbReference type="PANTHER" id="PTHR31901">
    <property type="entry name" value="GH3 DOMAIN-CONTAINING PROTEIN"/>
    <property type="match status" value="1"/>
</dbReference>
<dbReference type="RefSeq" id="WP_044218143.1">
    <property type="nucleotide sequence ID" value="NZ_JBKAGJ010000006.1"/>
</dbReference>
<dbReference type="Pfam" id="PF23571">
    <property type="entry name" value="GH3_M"/>
    <property type="match status" value="1"/>
</dbReference>
<comment type="caution">
    <text evidence="3">The sequence shown here is derived from an EMBL/GenBank/DDBJ whole genome shotgun (WGS) entry which is preliminary data.</text>
</comment>
<gene>
    <name evidence="3" type="ORF">IX84_07600</name>
</gene>
<name>A0A098SA65_9BACT</name>
<evidence type="ECO:0000259" key="1">
    <source>
        <dbReference type="Pfam" id="PF23571"/>
    </source>
</evidence>
<dbReference type="Pfam" id="PF23572">
    <property type="entry name" value="GH3_C"/>
    <property type="match status" value="1"/>
</dbReference>
<dbReference type="Pfam" id="PF03321">
    <property type="entry name" value="GH3"/>
    <property type="match status" value="1"/>
</dbReference>
<protein>
    <submittedName>
        <fullName evidence="3">GH3 auxin-responsive promoter</fullName>
    </submittedName>
</protein>